<feature type="domain" description="Cation efflux protein transmembrane" evidence="8">
    <location>
        <begin position="53"/>
        <end position="263"/>
    </location>
</feature>
<evidence type="ECO:0000256" key="1">
    <source>
        <dbReference type="ARBA" id="ARBA00004141"/>
    </source>
</evidence>
<accession>A0A0E3Q081</accession>
<dbReference type="Proteomes" id="UP000033096">
    <property type="component" value="Chromosome"/>
</dbReference>
<evidence type="ECO:0000256" key="5">
    <source>
        <dbReference type="ARBA" id="ARBA00023136"/>
    </source>
</evidence>
<dbReference type="HOGENOM" id="CLU_013430_3_6_2"/>
<dbReference type="SUPFAM" id="SSF160240">
    <property type="entry name" value="Cation efflux protein cytoplasmic domain-like"/>
    <property type="match status" value="1"/>
</dbReference>
<dbReference type="InterPro" id="IPR058533">
    <property type="entry name" value="Cation_efflux_TM"/>
</dbReference>
<dbReference type="PANTHER" id="PTHR43840">
    <property type="entry name" value="MITOCHONDRIAL METAL TRANSPORTER 1-RELATED"/>
    <property type="match status" value="1"/>
</dbReference>
<keyword evidence="4 7" id="KW-1133">Transmembrane helix</keyword>
<dbReference type="AlphaFoldDB" id="A0A0E3Q081"/>
<keyword evidence="5 7" id="KW-0472">Membrane</keyword>
<dbReference type="InterPro" id="IPR002524">
    <property type="entry name" value="Cation_efflux"/>
</dbReference>
<dbReference type="SUPFAM" id="SSF161111">
    <property type="entry name" value="Cation efflux protein transmembrane domain-like"/>
    <property type="match status" value="1"/>
</dbReference>
<feature type="compositionally biased region" description="Basic and acidic residues" evidence="6">
    <location>
        <begin position="359"/>
        <end position="371"/>
    </location>
</feature>
<feature type="transmembrane region" description="Helical" evidence="7">
    <location>
        <begin position="115"/>
        <end position="136"/>
    </location>
</feature>
<dbReference type="InterPro" id="IPR027470">
    <property type="entry name" value="Cation_efflux_CTD"/>
</dbReference>
<feature type="transmembrane region" description="Helical" evidence="7">
    <location>
        <begin position="213"/>
        <end position="233"/>
    </location>
</feature>
<keyword evidence="3 7" id="KW-0812">Transmembrane</keyword>
<feature type="domain" description="Cation efflux protein cytoplasmic" evidence="9">
    <location>
        <begin position="268"/>
        <end position="345"/>
    </location>
</feature>
<dbReference type="GO" id="GO:0016020">
    <property type="term" value="C:membrane"/>
    <property type="evidence" value="ECO:0007669"/>
    <property type="project" value="UniProtKB-SubCell"/>
</dbReference>
<evidence type="ECO:0000259" key="9">
    <source>
        <dbReference type="Pfam" id="PF16916"/>
    </source>
</evidence>
<dbReference type="Gene3D" id="1.20.1510.10">
    <property type="entry name" value="Cation efflux protein transmembrane domain"/>
    <property type="match status" value="1"/>
</dbReference>
<evidence type="ECO:0000256" key="4">
    <source>
        <dbReference type="ARBA" id="ARBA00022989"/>
    </source>
</evidence>
<evidence type="ECO:0000313" key="10">
    <source>
        <dbReference type="EMBL" id="AKB42477.1"/>
    </source>
</evidence>
<dbReference type="Gene3D" id="3.30.70.1350">
    <property type="entry name" value="Cation efflux protein, cytoplasmic domain"/>
    <property type="match status" value="1"/>
</dbReference>
<comment type="subcellular location">
    <subcellularLocation>
        <location evidence="1">Membrane</location>
        <topology evidence="1">Multi-pass membrane protein</topology>
    </subcellularLocation>
</comment>
<evidence type="ECO:0000313" key="11">
    <source>
        <dbReference type="Proteomes" id="UP000033096"/>
    </source>
</evidence>
<dbReference type="EMBL" id="CP009520">
    <property type="protein sequence ID" value="AKB42477.1"/>
    <property type="molecule type" value="Genomic_DNA"/>
</dbReference>
<feature type="transmembrane region" description="Helical" evidence="7">
    <location>
        <begin position="54"/>
        <end position="78"/>
    </location>
</feature>
<dbReference type="Pfam" id="PF01545">
    <property type="entry name" value="Cation_efflux"/>
    <property type="match status" value="1"/>
</dbReference>
<dbReference type="KEGG" id="mvc:MSVAZ_0208"/>
<keyword evidence="11" id="KW-1185">Reference proteome</keyword>
<reference evidence="10 11" key="1">
    <citation type="submission" date="2014-07" db="EMBL/GenBank/DDBJ databases">
        <title>Methanogenic archaea and the global carbon cycle.</title>
        <authorList>
            <person name="Henriksen J.R."/>
            <person name="Luke J."/>
            <person name="Reinhart S."/>
            <person name="Benedict M.N."/>
            <person name="Youngblut N.D."/>
            <person name="Metcalf M.E."/>
            <person name="Whitaker R.J."/>
            <person name="Metcalf W.W."/>
        </authorList>
    </citation>
    <scope>NUCLEOTIDE SEQUENCE [LARGE SCALE GENOMIC DNA]</scope>
    <source>
        <strain evidence="10 11">Z-761</strain>
    </source>
</reference>
<evidence type="ECO:0000256" key="3">
    <source>
        <dbReference type="ARBA" id="ARBA00022692"/>
    </source>
</evidence>
<dbReference type="PATRIC" id="fig|1434123.4.peg.199"/>
<sequence>MIENLFKKCLIENEATFELERRLEKLINGELRMQADKKLDKTHNKIRNRSYTGLALSLILTLFKLLAGILGNSTLLLADAVRSFSEFANECIKLLDFSIGSKPGDESHNYGHGKITTLCMGAEAFILLFASFHMISLSSGEMLMFLQGKEPETPEIIALYAAISAFIFRNIMAVLTENPELQAKEDFSKAHIPVKDLSIIPVKRLLIIPIKDVLISCIVISGIGCTFLPGKSFDIADSFAALLLSLYLLGTSGRLLYRIANELIEASLDEENNLRIREIINKTENVTGSGELKTRRIGKGIAINAIVNVNNSLSVLEAAEIANLVEERLKAAFTEDTYILIKIEPVPGKNQNFKSKSRPSNEKKGEKASLF</sequence>
<organism evidence="10 11">
    <name type="scientific">Methanosarcina vacuolata Z-761</name>
    <dbReference type="NCBI Taxonomy" id="1434123"/>
    <lineage>
        <taxon>Archaea</taxon>
        <taxon>Methanobacteriati</taxon>
        <taxon>Methanobacteriota</taxon>
        <taxon>Stenosarchaea group</taxon>
        <taxon>Methanomicrobia</taxon>
        <taxon>Methanosarcinales</taxon>
        <taxon>Methanosarcinaceae</taxon>
        <taxon>Methanosarcina</taxon>
    </lineage>
</organism>
<keyword evidence="2" id="KW-0813">Transport</keyword>
<dbReference type="InterPro" id="IPR050291">
    <property type="entry name" value="CDF_Transporter"/>
</dbReference>
<name>A0A0E3Q081_9EURY</name>
<dbReference type="NCBIfam" id="TIGR01297">
    <property type="entry name" value="CDF"/>
    <property type="match status" value="1"/>
</dbReference>
<evidence type="ECO:0000259" key="8">
    <source>
        <dbReference type="Pfam" id="PF01545"/>
    </source>
</evidence>
<evidence type="ECO:0000256" key="6">
    <source>
        <dbReference type="SAM" id="MobiDB-lite"/>
    </source>
</evidence>
<dbReference type="STRING" id="1434123.MSVAZ_0208"/>
<dbReference type="InterPro" id="IPR036837">
    <property type="entry name" value="Cation_efflux_CTD_sf"/>
</dbReference>
<feature type="transmembrane region" description="Helical" evidence="7">
    <location>
        <begin position="239"/>
        <end position="257"/>
    </location>
</feature>
<gene>
    <name evidence="10" type="ORF">MSVAZ_0208</name>
</gene>
<dbReference type="PANTHER" id="PTHR43840:SF15">
    <property type="entry name" value="MITOCHONDRIAL METAL TRANSPORTER 1-RELATED"/>
    <property type="match status" value="1"/>
</dbReference>
<evidence type="ECO:0000256" key="7">
    <source>
        <dbReference type="SAM" id="Phobius"/>
    </source>
</evidence>
<proteinExistence type="predicted"/>
<dbReference type="GO" id="GO:0008324">
    <property type="term" value="F:monoatomic cation transmembrane transporter activity"/>
    <property type="evidence" value="ECO:0007669"/>
    <property type="project" value="InterPro"/>
</dbReference>
<dbReference type="InterPro" id="IPR027469">
    <property type="entry name" value="Cation_efflux_TMD_sf"/>
</dbReference>
<protein>
    <submittedName>
        <fullName evidence="10">Cation efflux system protein</fullName>
    </submittedName>
</protein>
<feature type="region of interest" description="Disordered" evidence="6">
    <location>
        <begin position="350"/>
        <end position="371"/>
    </location>
</feature>
<evidence type="ECO:0000256" key="2">
    <source>
        <dbReference type="ARBA" id="ARBA00022448"/>
    </source>
</evidence>
<dbReference type="Pfam" id="PF16916">
    <property type="entry name" value="ZT_dimer"/>
    <property type="match status" value="1"/>
</dbReference>